<dbReference type="SUPFAM" id="SSF53901">
    <property type="entry name" value="Thiolase-like"/>
    <property type="match status" value="2"/>
</dbReference>
<feature type="binding site" evidence="4">
    <location>
        <position position="32"/>
    </location>
    <ligand>
        <name>(3S)-3-hydroxy-3-methylglutaryl-CoA</name>
        <dbReference type="ChEBI" id="CHEBI:43074"/>
    </ligand>
</feature>
<evidence type="ECO:0000313" key="7">
    <source>
        <dbReference type="EMBL" id="AMB93646.1"/>
    </source>
</evidence>
<dbReference type="InterPro" id="IPR011554">
    <property type="entry name" value="HMG_CoA_synthase_prok"/>
</dbReference>
<dbReference type="InterPro" id="IPR016039">
    <property type="entry name" value="Thiolase-like"/>
</dbReference>
<reference evidence="7 9" key="1">
    <citation type="journal article" date="2016" name="Genome Announc.">
        <title>Complete Genome Sequences of Aerococcus christensenii CCUG 28831T, Aerococcus sanguinicola CCUG 43001T, Aerococcus urinae CCUG 36881T, Aerococcus urinaeequi CCUG 28094T, Aerococcus urinaehominis CCUG 42038 BT, and Aerococcus viridans CCUG 4311T.</title>
        <authorList>
            <person name="Carkaci D."/>
            <person name="Dargis R."/>
            <person name="Nielsen X.C."/>
            <person name="Skovgaard O."/>
            <person name="Fuursted K."/>
            <person name="Christensen J.J."/>
        </authorList>
    </citation>
    <scope>NUCLEOTIDE SEQUENCE [LARGE SCALE GENOMIC DNA]</scope>
    <source>
        <strain evidence="7 9">CCUG43001</strain>
    </source>
</reference>
<feature type="active site" description="Proton donor/acceptor" evidence="3">
    <location>
        <position position="81"/>
    </location>
</feature>
<feature type="domain" description="Hydroxymethylglutaryl-coenzyme A synthase N-terminal" evidence="5">
    <location>
        <begin position="5"/>
        <end position="166"/>
    </location>
</feature>
<dbReference type="Gene3D" id="3.40.47.10">
    <property type="match status" value="2"/>
</dbReference>
<feature type="active site" description="Acyl-thioester intermediate" evidence="3">
    <location>
        <position position="113"/>
    </location>
</feature>
<dbReference type="PANTHER" id="PTHR43323">
    <property type="entry name" value="3-HYDROXY-3-METHYLGLUTARYL COENZYME A SYNTHASE"/>
    <property type="match status" value="1"/>
</dbReference>
<dbReference type="RefSeq" id="WP_067972512.1">
    <property type="nucleotide sequence ID" value="NZ_CAJHKM010000004.1"/>
</dbReference>
<dbReference type="GeneID" id="92902878"/>
<keyword evidence="9" id="KW-1185">Reference proteome</keyword>
<keyword evidence="2" id="KW-0808">Transferase</keyword>
<dbReference type="CDD" id="cd00827">
    <property type="entry name" value="init_cond_enzymes"/>
    <property type="match status" value="1"/>
</dbReference>
<evidence type="ECO:0000313" key="10">
    <source>
        <dbReference type="Proteomes" id="UP000234239"/>
    </source>
</evidence>
<evidence type="ECO:0000313" key="9">
    <source>
        <dbReference type="Proteomes" id="UP000069912"/>
    </source>
</evidence>
<dbReference type="KEGG" id="asan:AWM72_02195"/>
<dbReference type="Proteomes" id="UP000069912">
    <property type="component" value="Chromosome"/>
</dbReference>
<dbReference type="GO" id="GO:0006084">
    <property type="term" value="P:acetyl-CoA metabolic process"/>
    <property type="evidence" value="ECO:0007669"/>
    <property type="project" value="InterPro"/>
</dbReference>
<dbReference type="EMBL" id="CP014160">
    <property type="protein sequence ID" value="AMB93646.1"/>
    <property type="molecule type" value="Genomic_DNA"/>
</dbReference>
<dbReference type="EMBL" id="PKGY01000003">
    <property type="protein sequence ID" value="PKZ21625.1"/>
    <property type="molecule type" value="Genomic_DNA"/>
</dbReference>
<feature type="binding site" evidence="4">
    <location>
        <position position="145"/>
    </location>
    <ligand>
        <name>(3S)-3-hydroxy-3-methylglutaryl-CoA</name>
        <dbReference type="ChEBI" id="CHEBI:43074"/>
    </ligand>
</feature>
<accession>A0A0X8FA80</accession>
<evidence type="ECO:0000256" key="3">
    <source>
        <dbReference type="PIRSR" id="PIRSR611554-1"/>
    </source>
</evidence>
<feature type="binding site" evidence="4">
    <location>
        <position position="244"/>
    </location>
    <ligand>
        <name>(3S)-3-hydroxy-3-methylglutaryl-CoA</name>
        <dbReference type="ChEBI" id="CHEBI:43074"/>
    </ligand>
</feature>
<sequence length="390" mass="43125">MQNLAVGIDKMDFYAPGYFVDMANLAQARGVDPKKFNEGIGQDQMAVPPITQDIVTMGANAADFLTEEDKAAIDMVLVGTESGIDQSKSSAVYIHHLLGIQPFARSVELKEACYSATAALHLGLDYVRTHPERKVLVVASDIARYGLETSGEATQGAGAVAILLAANPRLALVDPDSAFMTEDVMDFWRPNYTDKAMVDGKLSLRQYTHVLEQVWDKYQAETGLTLDDFEAVCFHLPYTKMGLKGLRRLMKGASDEKKDSLRTYFEASEQYSRRIGNVYTGSLYLSLISLLDQAEGLKAGDRIGMYSYGSGSVGEFFSLILADDFQAGQDKAAHEAFLDQREEISVDRYEALFNDVLPTDGSELTLTAEHPSETYYVQGIADHQRHYAKR</sequence>
<protein>
    <submittedName>
        <fullName evidence="7">Hydroxymethylglutaryl-CoA synthase</fullName>
    </submittedName>
</protein>
<reference evidence="9" key="2">
    <citation type="submission" date="2016-01" db="EMBL/GenBank/DDBJ databases">
        <title>Six Aerococcus type strain genome sequencing and assembly using PacBio and Illumina Hiseq.</title>
        <authorList>
            <person name="Carkaci D."/>
            <person name="Dargis R."/>
            <person name="Nielsen X.C."/>
            <person name="Skovgaard O."/>
            <person name="Fuursted K."/>
            <person name="Christensen J.J."/>
        </authorList>
    </citation>
    <scope>NUCLEOTIDE SEQUENCE [LARGE SCALE GENOMIC DNA]</scope>
    <source>
        <strain evidence="9">CCUG43001</strain>
    </source>
</reference>
<dbReference type="InterPro" id="IPR013746">
    <property type="entry name" value="HMG_CoA_synt_C_dom"/>
</dbReference>
<comment type="similarity">
    <text evidence="1">Belongs to the thiolase-like superfamily. HMG-CoA synthase family.</text>
</comment>
<organism evidence="7 9">
    <name type="scientific">Aerococcus sanguinicola</name>
    <dbReference type="NCBI Taxonomy" id="119206"/>
    <lineage>
        <taxon>Bacteria</taxon>
        <taxon>Bacillati</taxon>
        <taxon>Bacillota</taxon>
        <taxon>Bacilli</taxon>
        <taxon>Lactobacillales</taxon>
        <taxon>Aerococcaceae</taxon>
        <taxon>Aerococcus</taxon>
    </lineage>
</organism>
<proteinExistence type="inferred from homology"/>
<reference evidence="8 10" key="3">
    <citation type="submission" date="2017-12" db="EMBL/GenBank/DDBJ databases">
        <title>Phylogenetic diversity of female urinary microbiome.</title>
        <authorList>
            <person name="Thomas-White K."/>
            <person name="Wolfe A.J."/>
        </authorList>
    </citation>
    <scope>NUCLEOTIDE SEQUENCE [LARGE SCALE GENOMIC DNA]</scope>
    <source>
        <strain evidence="8 10">UMB0139</strain>
    </source>
</reference>
<evidence type="ECO:0000259" key="6">
    <source>
        <dbReference type="Pfam" id="PF08540"/>
    </source>
</evidence>
<feature type="domain" description="Hydroxymethylglutaryl-coenzyme A synthase C-terminal" evidence="6">
    <location>
        <begin position="179"/>
        <end position="255"/>
    </location>
</feature>
<gene>
    <name evidence="7" type="ORF">AWM72_02195</name>
    <name evidence="8" type="ORF">CYJ28_06900</name>
</gene>
<evidence type="ECO:0000256" key="4">
    <source>
        <dbReference type="PIRSR" id="PIRSR611554-2"/>
    </source>
</evidence>
<evidence type="ECO:0000256" key="1">
    <source>
        <dbReference type="ARBA" id="ARBA00007061"/>
    </source>
</evidence>
<feature type="binding site" evidence="4">
    <location>
        <position position="277"/>
    </location>
    <ligand>
        <name>(3S)-3-hydroxy-3-methylglutaryl-CoA</name>
        <dbReference type="ChEBI" id="CHEBI:43074"/>
    </ligand>
</feature>
<feature type="active site" description="Proton donor/acceptor" evidence="3">
    <location>
        <position position="235"/>
    </location>
</feature>
<dbReference type="Proteomes" id="UP000234239">
    <property type="component" value="Unassembled WGS sequence"/>
</dbReference>
<dbReference type="PANTHER" id="PTHR43323:SF2">
    <property type="entry name" value="HYDROXYMETHYLGLUTARYL-COA SYNTHASE"/>
    <property type="match status" value="1"/>
</dbReference>
<dbReference type="GO" id="GO:0004421">
    <property type="term" value="F:hydroxymethylglutaryl-CoA synthase activity"/>
    <property type="evidence" value="ECO:0007669"/>
    <property type="project" value="InterPro"/>
</dbReference>
<dbReference type="OrthoDB" id="9769523at2"/>
<dbReference type="Pfam" id="PF01154">
    <property type="entry name" value="HMG_CoA_synt_N"/>
    <property type="match status" value="1"/>
</dbReference>
<feature type="domain" description="Hydroxymethylglutaryl-coenzyme A synthase C-terminal" evidence="6">
    <location>
        <begin position="265"/>
        <end position="389"/>
    </location>
</feature>
<dbReference type="NCBIfam" id="TIGR01835">
    <property type="entry name" value="HMG-CoA-S_prok"/>
    <property type="match status" value="1"/>
</dbReference>
<dbReference type="AlphaFoldDB" id="A0A0X8FA80"/>
<evidence type="ECO:0000259" key="5">
    <source>
        <dbReference type="Pfam" id="PF01154"/>
    </source>
</evidence>
<dbReference type="Pfam" id="PF08540">
    <property type="entry name" value="HMG_CoA_synt_C"/>
    <property type="match status" value="2"/>
</dbReference>
<name>A0A0X8FA80_9LACT</name>
<dbReference type="InterPro" id="IPR013528">
    <property type="entry name" value="HMG_CoA_synth_N"/>
</dbReference>
<evidence type="ECO:0000256" key="2">
    <source>
        <dbReference type="ARBA" id="ARBA00022679"/>
    </source>
</evidence>
<evidence type="ECO:0000313" key="8">
    <source>
        <dbReference type="EMBL" id="PKZ21625.1"/>
    </source>
</evidence>